<sequence>MTGNWDDDNAGDSEVLPIVRRNARSHPANLGLWNVRLGTLVIDIDDLTVLYLRLSLTNVLTAGRPTRCQSLDGSAMLPLAQCYYVGTARNHCSYAIRRGLERAIRTCKFSKVLHAEKHQFNPAFDIRTRRYLYKFVSLNMDQPSDQHPNKRPHPDNEIPHHLLQQCKSYTHKAIKIEHGIELPPIHTMSDHNDLRASSAGLGDHGLPIPMHHAVDAPTLPAAETFAIRHVQSSVDARPEQEPEAVQDTTLSLYMSTLKHFDSSNPMYTIAVSQVLDYARNSPERVDAILTAVQKSGLRSVKTTPIVDAIAGVKACHSAAALASTVSSFQDLTNVLRAFYAGLPGTLQSSFSAAAAVNAGGTSDCSQALAVSQPLSPASSQSRSDSSDPLSVTRHGQVPATVQPRRTTPSAKMESTPAPAPISAIVPYSHDLPALPAPILITWIDTKPRKGTFQAIYTVNAPNAPFSISKHELMQAVANVFGDDKVLHQCENANYQLWLVSFKNKKTVQRSMTRSVPIRDKLLTADRASQTPPTIFHWLTSSHLAVDPASVVRRLREVFNFLPGIEVRPILRADKMHIFAFFAETPKLYSFFLPLHVTIGGRTEIEQAWFRPWHGMLKCEGCVQDHSWDHVCEQAEKVRVA</sequence>
<protein>
    <submittedName>
        <fullName evidence="2">Uncharacterized protein</fullName>
    </submittedName>
</protein>
<feature type="compositionally biased region" description="Low complexity" evidence="1">
    <location>
        <begin position="371"/>
        <end position="391"/>
    </location>
</feature>
<proteinExistence type="predicted"/>
<evidence type="ECO:0000313" key="2">
    <source>
        <dbReference type="EMBL" id="KAK5690543.1"/>
    </source>
</evidence>
<dbReference type="AlphaFoldDB" id="A0AAN7ZV73"/>
<evidence type="ECO:0000313" key="3">
    <source>
        <dbReference type="Proteomes" id="UP001310594"/>
    </source>
</evidence>
<name>A0AAN7ZV73_9PEZI</name>
<gene>
    <name evidence="2" type="ORF">LTR97_012096</name>
</gene>
<dbReference type="EMBL" id="JAVRQU010000024">
    <property type="protein sequence ID" value="KAK5690543.1"/>
    <property type="molecule type" value="Genomic_DNA"/>
</dbReference>
<comment type="caution">
    <text evidence="2">The sequence shown here is derived from an EMBL/GenBank/DDBJ whole genome shotgun (WGS) entry which is preliminary data.</text>
</comment>
<accession>A0AAN7ZV73</accession>
<evidence type="ECO:0000256" key="1">
    <source>
        <dbReference type="SAM" id="MobiDB-lite"/>
    </source>
</evidence>
<dbReference type="Proteomes" id="UP001310594">
    <property type="component" value="Unassembled WGS sequence"/>
</dbReference>
<feature type="region of interest" description="Disordered" evidence="1">
    <location>
        <begin position="371"/>
        <end position="417"/>
    </location>
</feature>
<organism evidence="2 3">
    <name type="scientific">Elasticomyces elasticus</name>
    <dbReference type="NCBI Taxonomy" id="574655"/>
    <lineage>
        <taxon>Eukaryota</taxon>
        <taxon>Fungi</taxon>
        <taxon>Dikarya</taxon>
        <taxon>Ascomycota</taxon>
        <taxon>Pezizomycotina</taxon>
        <taxon>Dothideomycetes</taxon>
        <taxon>Dothideomycetidae</taxon>
        <taxon>Mycosphaerellales</taxon>
        <taxon>Teratosphaeriaceae</taxon>
        <taxon>Elasticomyces</taxon>
    </lineage>
</organism>
<reference evidence="2" key="1">
    <citation type="submission" date="2023-08" db="EMBL/GenBank/DDBJ databases">
        <title>Black Yeasts Isolated from many extreme environments.</title>
        <authorList>
            <person name="Coleine C."/>
            <person name="Stajich J.E."/>
            <person name="Selbmann L."/>
        </authorList>
    </citation>
    <scope>NUCLEOTIDE SEQUENCE</scope>
    <source>
        <strain evidence="2">CCFEE 5810</strain>
    </source>
</reference>